<accession>A0ACC0KR88</accession>
<sequence length="387" mass="45501">MNFFVIFVWFGLGLVEASEEIKEVDLIEPRGHAKYALLTHLAFLLAAKVGLYKIILGIALVVASMKLMVVMAWALAIFKYVPDVWPKYKQVDATYHGFDKYHDTIGFEKYHESTGTTSIHFFYAVATKLIVLKIVYGIIFFVVISKAWHFVLWFIHYLKEKKHEHEYIEIDHDHHEYGHHDFGHHHDFDHGHHEYDHGYHGYGHGHHGSGHHDYGHHDHEPYKGQGYGSYVKDDYYPQKKKGMYDADGSYSVKVHFFYAVATKLIVLKIVYGIIFFVVISKAWHFVLWFIHYLKEKKHEHEYIEIDHDHHEYGHHDFGHHHDFDHGHHEYDHGYHGHHGSGHHDYGHHDHEPYKGQGYGSYVKDDYYPQKKKGMYDADGSYSVKGAR</sequence>
<dbReference type="EMBL" id="CM046118">
    <property type="protein sequence ID" value="KAI8439003.1"/>
    <property type="molecule type" value="Genomic_DNA"/>
</dbReference>
<reference evidence="1 2" key="1">
    <citation type="journal article" date="2022" name="Genome Biol. Evol.">
        <title>The Spruce Budworm Genome: Reconstructing the Evolutionary History of Antifreeze Proteins.</title>
        <authorList>
            <person name="Beliveau C."/>
            <person name="Gagne P."/>
            <person name="Picq S."/>
            <person name="Vernygora O."/>
            <person name="Keeling C.I."/>
            <person name="Pinkney K."/>
            <person name="Doucet D."/>
            <person name="Wen F."/>
            <person name="Johnston J.S."/>
            <person name="Maaroufi H."/>
            <person name="Boyle B."/>
            <person name="Laroche J."/>
            <person name="Dewar K."/>
            <person name="Juretic N."/>
            <person name="Blackburn G."/>
            <person name="Nisole A."/>
            <person name="Brunet B."/>
            <person name="Brandao M."/>
            <person name="Lumley L."/>
            <person name="Duan J."/>
            <person name="Quan G."/>
            <person name="Lucarotti C.J."/>
            <person name="Roe A.D."/>
            <person name="Sperling F.A.H."/>
            <person name="Levesque R.C."/>
            <person name="Cusson M."/>
        </authorList>
    </citation>
    <scope>NUCLEOTIDE SEQUENCE [LARGE SCALE GENOMIC DNA]</scope>
    <source>
        <strain evidence="1">Glfc:IPQL:Cfum</strain>
    </source>
</reference>
<comment type="caution">
    <text evidence="1">The sequence shown here is derived from an EMBL/GenBank/DDBJ whole genome shotgun (WGS) entry which is preliminary data.</text>
</comment>
<evidence type="ECO:0000313" key="1">
    <source>
        <dbReference type="EMBL" id="KAI8439003.1"/>
    </source>
</evidence>
<gene>
    <name evidence="1" type="ORF">MSG28_011302</name>
</gene>
<name>A0ACC0KR88_CHOFU</name>
<organism evidence="1 2">
    <name type="scientific">Choristoneura fumiferana</name>
    <name type="common">Spruce budworm moth</name>
    <name type="synonym">Archips fumiferana</name>
    <dbReference type="NCBI Taxonomy" id="7141"/>
    <lineage>
        <taxon>Eukaryota</taxon>
        <taxon>Metazoa</taxon>
        <taxon>Ecdysozoa</taxon>
        <taxon>Arthropoda</taxon>
        <taxon>Hexapoda</taxon>
        <taxon>Insecta</taxon>
        <taxon>Pterygota</taxon>
        <taxon>Neoptera</taxon>
        <taxon>Endopterygota</taxon>
        <taxon>Lepidoptera</taxon>
        <taxon>Glossata</taxon>
        <taxon>Ditrysia</taxon>
        <taxon>Tortricoidea</taxon>
        <taxon>Tortricidae</taxon>
        <taxon>Tortricinae</taxon>
        <taxon>Choristoneura</taxon>
    </lineage>
</organism>
<evidence type="ECO:0000313" key="2">
    <source>
        <dbReference type="Proteomes" id="UP001064048"/>
    </source>
</evidence>
<keyword evidence="2" id="KW-1185">Reference proteome</keyword>
<proteinExistence type="predicted"/>
<protein>
    <submittedName>
        <fullName evidence="1">Uncharacterized protein</fullName>
    </submittedName>
</protein>
<dbReference type="Proteomes" id="UP001064048">
    <property type="component" value="Chromosome 18"/>
</dbReference>